<gene>
    <name evidence="2" type="ORF">BaRGS_00007989</name>
</gene>
<evidence type="ECO:0000313" key="2">
    <source>
        <dbReference type="EMBL" id="KAK7500745.1"/>
    </source>
</evidence>
<sequence length="86" mass="9341">MSTSTQARNPSTPPPSPPPSTPSIPFCHSCFHFRAPKWPSATPLTSARSKAETDYLFCLPGSARASRLFIGRLPETGRGLRKNNSL</sequence>
<dbReference type="EMBL" id="JACVVK020000035">
    <property type="protein sequence ID" value="KAK7500745.1"/>
    <property type="molecule type" value="Genomic_DNA"/>
</dbReference>
<dbReference type="AlphaFoldDB" id="A0ABD0LNJ6"/>
<reference evidence="2 3" key="1">
    <citation type="journal article" date="2023" name="Sci. Data">
        <title>Genome assembly of the Korean intertidal mud-creeper Batillaria attramentaria.</title>
        <authorList>
            <person name="Patra A.K."/>
            <person name="Ho P.T."/>
            <person name="Jun S."/>
            <person name="Lee S.J."/>
            <person name="Kim Y."/>
            <person name="Won Y.J."/>
        </authorList>
    </citation>
    <scope>NUCLEOTIDE SEQUENCE [LARGE SCALE GENOMIC DNA]</scope>
    <source>
        <strain evidence="2">Wonlab-2016</strain>
    </source>
</reference>
<dbReference type="Proteomes" id="UP001519460">
    <property type="component" value="Unassembled WGS sequence"/>
</dbReference>
<feature type="region of interest" description="Disordered" evidence="1">
    <location>
        <begin position="1"/>
        <end position="21"/>
    </location>
</feature>
<comment type="caution">
    <text evidence="2">The sequence shown here is derived from an EMBL/GenBank/DDBJ whole genome shotgun (WGS) entry which is preliminary data.</text>
</comment>
<evidence type="ECO:0000313" key="3">
    <source>
        <dbReference type="Proteomes" id="UP001519460"/>
    </source>
</evidence>
<proteinExistence type="predicted"/>
<accession>A0ABD0LNJ6</accession>
<feature type="compositionally biased region" description="Pro residues" evidence="1">
    <location>
        <begin position="11"/>
        <end position="21"/>
    </location>
</feature>
<evidence type="ECO:0000256" key="1">
    <source>
        <dbReference type="SAM" id="MobiDB-lite"/>
    </source>
</evidence>
<organism evidence="2 3">
    <name type="scientific">Batillaria attramentaria</name>
    <dbReference type="NCBI Taxonomy" id="370345"/>
    <lineage>
        <taxon>Eukaryota</taxon>
        <taxon>Metazoa</taxon>
        <taxon>Spiralia</taxon>
        <taxon>Lophotrochozoa</taxon>
        <taxon>Mollusca</taxon>
        <taxon>Gastropoda</taxon>
        <taxon>Caenogastropoda</taxon>
        <taxon>Sorbeoconcha</taxon>
        <taxon>Cerithioidea</taxon>
        <taxon>Batillariidae</taxon>
        <taxon>Batillaria</taxon>
    </lineage>
</organism>
<protein>
    <submittedName>
        <fullName evidence="2">Uncharacterized protein</fullName>
    </submittedName>
</protein>
<name>A0ABD0LNJ6_9CAEN</name>
<keyword evidence="3" id="KW-1185">Reference proteome</keyword>